<dbReference type="Pfam" id="PF14216">
    <property type="entry name" value="DUF4326"/>
    <property type="match status" value="1"/>
</dbReference>
<feature type="compositionally biased region" description="Basic and acidic residues" evidence="1">
    <location>
        <begin position="581"/>
        <end position="595"/>
    </location>
</feature>
<feature type="compositionally biased region" description="Basic residues" evidence="1">
    <location>
        <begin position="447"/>
        <end position="459"/>
    </location>
</feature>
<evidence type="ECO:0000313" key="4">
    <source>
        <dbReference type="Proteomes" id="UP000013827"/>
    </source>
</evidence>
<feature type="compositionally biased region" description="Acidic residues" evidence="1">
    <location>
        <begin position="524"/>
        <end position="539"/>
    </location>
</feature>
<feature type="compositionally biased region" description="Basic and acidic residues" evidence="1">
    <location>
        <begin position="118"/>
        <end position="127"/>
    </location>
</feature>
<proteinExistence type="predicted"/>
<protein>
    <recommendedName>
        <fullName evidence="2">DUF4326 domain-containing protein</fullName>
    </recommendedName>
</protein>
<feature type="compositionally biased region" description="Acidic residues" evidence="1">
    <location>
        <begin position="379"/>
        <end position="406"/>
    </location>
</feature>
<dbReference type="STRING" id="2903.R1CSJ2"/>
<feature type="compositionally biased region" description="Low complexity" evidence="1">
    <location>
        <begin position="423"/>
        <end position="445"/>
    </location>
</feature>
<feature type="region of interest" description="Disordered" evidence="1">
    <location>
        <begin position="118"/>
        <end position="181"/>
    </location>
</feature>
<reference evidence="4" key="1">
    <citation type="journal article" date="2013" name="Nature">
        <title>Pan genome of the phytoplankton Emiliania underpins its global distribution.</title>
        <authorList>
            <person name="Read B.A."/>
            <person name="Kegel J."/>
            <person name="Klute M.J."/>
            <person name="Kuo A."/>
            <person name="Lefebvre S.C."/>
            <person name="Maumus F."/>
            <person name="Mayer C."/>
            <person name="Miller J."/>
            <person name="Monier A."/>
            <person name="Salamov A."/>
            <person name="Young J."/>
            <person name="Aguilar M."/>
            <person name="Claverie J.M."/>
            <person name="Frickenhaus S."/>
            <person name="Gonzalez K."/>
            <person name="Herman E.K."/>
            <person name="Lin Y.C."/>
            <person name="Napier J."/>
            <person name="Ogata H."/>
            <person name="Sarno A.F."/>
            <person name="Shmutz J."/>
            <person name="Schroeder D."/>
            <person name="de Vargas C."/>
            <person name="Verret F."/>
            <person name="von Dassow P."/>
            <person name="Valentin K."/>
            <person name="Van de Peer Y."/>
            <person name="Wheeler G."/>
            <person name="Dacks J.B."/>
            <person name="Delwiche C.F."/>
            <person name="Dyhrman S.T."/>
            <person name="Glockner G."/>
            <person name="John U."/>
            <person name="Richards T."/>
            <person name="Worden A.Z."/>
            <person name="Zhang X."/>
            <person name="Grigoriev I.V."/>
            <person name="Allen A.E."/>
            <person name="Bidle K."/>
            <person name="Borodovsky M."/>
            <person name="Bowler C."/>
            <person name="Brownlee C."/>
            <person name="Cock J.M."/>
            <person name="Elias M."/>
            <person name="Gladyshev V.N."/>
            <person name="Groth M."/>
            <person name="Guda C."/>
            <person name="Hadaegh A."/>
            <person name="Iglesias-Rodriguez M.D."/>
            <person name="Jenkins J."/>
            <person name="Jones B.M."/>
            <person name="Lawson T."/>
            <person name="Leese F."/>
            <person name="Lindquist E."/>
            <person name="Lobanov A."/>
            <person name="Lomsadze A."/>
            <person name="Malik S.B."/>
            <person name="Marsh M.E."/>
            <person name="Mackinder L."/>
            <person name="Mock T."/>
            <person name="Mueller-Roeber B."/>
            <person name="Pagarete A."/>
            <person name="Parker M."/>
            <person name="Probert I."/>
            <person name="Quesneville H."/>
            <person name="Raines C."/>
            <person name="Rensing S.A."/>
            <person name="Riano-Pachon D.M."/>
            <person name="Richier S."/>
            <person name="Rokitta S."/>
            <person name="Shiraiwa Y."/>
            <person name="Soanes D.M."/>
            <person name="van der Giezen M."/>
            <person name="Wahlund T.M."/>
            <person name="Williams B."/>
            <person name="Wilson W."/>
            <person name="Wolfe G."/>
            <person name="Wurch L.L."/>
        </authorList>
    </citation>
    <scope>NUCLEOTIDE SEQUENCE</scope>
</reference>
<feature type="domain" description="DUF4326" evidence="2">
    <location>
        <begin position="168"/>
        <end position="287"/>
    </location>
</feature>
<dbReference type="GeneID" id="17271512"/>
<name>A0A0D3JR33_EMIH1</name>
<organism evidence="3 4">
    <name type="scientific">Emiliania huxleyi (strain CCMP1516)</name>
    <dbReference type="NCBI Taxonomy" id="280463"/>
    <lineage>
        <taxon>Eukaryota</taxon>
        <taxon>Haptista</taxon>
        <taxon>Haptophyta</taxon>
        <taxon>Prymnesiophyceae</taxon>
        <taxon>Isochrysidales</taxon>
        <taxon>Noelaerhabdaceae</taxon>
        <taxon>Emiliania</taxon>
    </lineage>
</organism>
<dbReference type="RefSeq" id="XP_005778397.1">
    <property type="nucleotide sequence ID" value="XM_005778340.1"/>
</dbReference>
<dbReference type="AlphaFoldDB" id="A0A0D3JR33"/>
<dbReference type="EnsemblProtists" id="EOD25968">
    <property type="protein sequence ID" value="EOD25968"/>
    <property type="gene ID" value="EMIHUDRAFT_237235"/>
</dbReference>
<evidence type="ECO:0000259" key="2">
    <source>
        <dbReference type="Pfam" id="PF14216"/>
    </source>
</evidence>
<dbReference type="KEGG" id="ehx:EMIHUDRAFT_237235"/>
<accession>A0A0D3JR33</accession>
<evidence type="ECO:0000256" key="1">
    <source>
        <dbReference type="SAM" id="MobiDB-lite"/>
    </source>
</evidence>
<dbReference type="InterPro" id="IPR025475">
    <property type="entry name" value="DUF4326"/>
</dbReference>
<feature type="compositionally biased region" description="Acidic residues" evidence="1">
    <location>
        <begin position="485"/>
        <end position="500"/>
    </location>
</feature>
<feature type="region of interest" description="Disordered" evidence="1">
    <location>
        <begin position="340"/>
        <end position="629"/>
    </location>
</feature>
<dbReference type="Proteomes" id="UP000013827">
    <property type="component" value="Unassembled WGS sequence"/>
</dbReference>
<dbReference type="PaxDb" id="2903-EOD25968"/>
<evidence type="ECO:0000313" key="3">
    <source>
        <dbReference type="EnsemblProtists" id="EOD25968"/>
    </source>
</evidence>
<dbReference type="HOGENOM" id="CLU_435086_0_0_1"/>
<reference evidence="3" key="2">
    <citation type="submission" date="2024-10" db="UniProtKB">
        <authorList>
            <consortium name="EnsemblProtists"/>
        </authorList>
    </citation>
    <scope>IDENTIFICATION</scope>
</reference>
<sequence>MLYDIIERPEGGGSSAYKGAVKQALDVAAALTTAGNNLPSVEQWRRFRAAASGALPAPTQRERAATRARMAATGYVPPPTRGGRDGERLTAMQVAVREATNAARKAAKTITWTAIEWRKTNAPERDTSGGAHSGGQGDAEPSIRVVVAGSRRAETRDTGADTVPRPLPVNIMRGTGLGNPFPMGKRGTDEALRDQVCEAFDTWLRLRTVPASAVGDTRSTPALIRQANGQPFSQEIAPRRSDEARTGNDAVAAMRAALNGRGNAKVVRLGCSPSCREGRLCHGDSLAAMARELIGVRDERRREGQQRTKAYQIGHLSLLRFRHGRERQVSQRTLDAVREAQGAGVEPWNTAEHDKTVHGPTPEGGTTNPMESEPPVSETYDDEGDDERDENASADDEMAFIDDEFFELPNVATEEEAEGGGSQSQYSQQSQGKESEGSQSSQGSQRAPRKGQRNRRAARRFLDRLRFELLQGGSGGDGHRHPEDANDGDEDGERSEDEEMPDRTTEPGPSEQPPETGHPNEGSQTDDEFTVMDVDEEQPEHEASQPQRKRGRFENERSDSMGQAEGASQQHTEDGGPVTYGEERARTAGDERHEGAPLPGWVRGGETRGAQLGQQARKRQKAREQRGGK</sequence>
<keyword evidence="4" id="KW-1185">Reference proteome</keyword>